<dbReference type="STRING" id="2594813.A0A395M8A6"/>
<evidence type="ECO:0000313" key="2">
    <source>
        <dbReference type="Proteomes" id="UP000265631"/>
    </source>
</evidence>
<protein>
    <recommendedName>
        <fullName evidence="3">F-box domain-containing protein</fullName>
    </recommendedName>
</protein>
<evidence type="ECO:0008006" key="3">
    <source>
        <dbReference type="Google" id="ProtNLM"/>
    </source>
</evidence>
<dbReference type="EMBL" id="PXXK01000463">
    <property type="protein sequence ID" value="RFN44098.1"/>
    <property type="molecule type" value="Genomic_DNA"/>
</dbReference>
<dbReference type="AlphaFoldDB" id="A0A395M8A6"/>
<comment type="caution">
    <text evidence="1">The sequence shown here is derived from an EMBL/GenBank/DDBJ whole genome shotgun (WGS) entry which is preliminary data.</text>
</comment>
<reference evidence="1 2" key="1">
    <citation type="journal article" date="2018" name="PLoS Pathog.">
        <title>Evolution of structural diversity of trichothecenes, a family of toxins produced by plant pathogenic and entomopathogenic fungi.</title>
        <authorList>
            <person name="Proctor R.H."/>
            <person name="McCormick S.P."/>
            <person name="Kim H.S."/>
            <person name="Cardoza R.E."/>
            <person name="Stanley A.M."/>
            <person name="Lindo L."/>
            <person name="Kelly A."/>
            <person name="Brown D.W."/>
            <person name="Lee T."/>
            <person name="Vaughan M.M."/>
            <person name="Alexander N.J."/>
            <person name="Busman M."/>
            <person name="Gutierrez S."/>
        </authorList>
    </citation>
    <scope>NUCLEOTIDE SEQUENCE [LARGE SCALE GENOMIC DNA]</scope>
    <source>
        <strain evidence="1 2">NRRL 13405</strain>
    </source>
</reference>
<proteinExistence type="predicted"/>
<dbReference type="OrthoDB" id="5985073at2759"/>
<gene>
    <name evidence="1" type="ORF">FIE12Z_11646</name>
</gene>
<name>A0A395M8A6_9HYPO</name>
<keyword evidence="2" id="KW-1185">Reference proteome</keyword>
<organism evidence="1 2">
    <name type="scientific">Fusarium flagelliforme</name>
    <dbReference type="NCBI Taxonomy" id="2675880"/>
    <lineage>
        <taxon>Eukaryota</taxon>
        <taxon>Fungi</taxon>
        <taxon>Dikarya</taxon>
        <taxon>Ascomycota</taxon>
        <taxon>Pezizomycotina</taxon>
        <taxon>Sordariomycetes</taxon>
        <taxon>Hypocreomycetidae</taxon>
        <taxon>Hypocreales</taxon>
        <taxon>Nectriaceae</taxon>
        <taxon>Fusarium</taxon>
        <taxon>Fusarium incarnatum-equiseti species complex</taxon>
    </lineage>
</organism>
<dbReference type="Proteomes" id="UP000265631">
    <property type="component" value="Unassembled WGS sequence"/>
</dbReference>
<evidence type="ECO:0000313" key="1">
    <source>
        <dbReference type="EMBL" id="RFN44098.1"/>
    </source>
</evidence>
<sequence>MNRLPTEIISQIVGHVRHRNHPLTPLSLINHYWQPIVEVEIYRQFYMGYELPENTYMSYKRYADVLTPTRLSYIRQLCVYFYISGHFSAEGRHRHSWSLENTAKELEKALKHFFNLLTSTPHGQEPLLDLYFDACGPTDLFGTDPRPCESLYGLPELPMIRFFQFFQGSRDEVFSPHALLLVASKMPRLRELDIEISPRLVEVSSTHQRMELARSLAEVPLPTSLQNFTLRYYPTTGPDGFPTTENDEDILTRELRRLSQREGLEYLAFYGRVEPSIFWPPHSVSEPQQWPTLKAFTLDLYQAQQFSWLSNGESLDVVEGADERGQISKAIFNAFCQALAKCSAHMPKAEHTSIEFNDNWDTSLVCIVVSGNRFIELKGKPDLTLELDKETVDEWRKTADVHNLDSEMRIVERDRAIGH</sequence>
<accession>A0A395M8A6</accession>